<dbReference type="GO" id="GO:0005737">
    <property type="term" value="C:cytoplasm"/>
    <property type="evidence" value="ECO:0007669"/>
    <property type="project" value="TreeGrafter"/>
</dbReference>
<sequence length="1008" mass="115317">MSKLYLEDIQELRTLLVIVLKQIRESGAIATRPNISEELKLVSVQCIAEALRRSSSDVLEEFYKQESAMLLGQILLSLVEFIEKEKYRKLVIASLVCLMTIFYVHDEAEFTDVVLRNQVADTIFIFLPKIVTVLLKTSLADEKLGETLKATAIKALGRVLCVIFDHSGDVVIKHCYDKNEFKNMFIEASQLKNDSSEFDTYATTNKSSQEQIASRLKRMQSSGRSKEWFKDTSVKLRIVYTQTSILRSHDSLRVRTEYARMCCNLIERCGHNLAGNFLLLLENVISMSQDEDKNISQLCAQTISRLQQDNAIESIFDEYADTLFDEHLTKLPRIINRCADAEQYAELIFLKGFLKNLSASKMKFLFLVPKNLDMLCRCLLSAVDMKLCRDFLAEEYAVREVVEAEFTECGKLSWRQYKHLNSERCIKLVEDICVILGKTKGLSRLVYDLLLELLDQNSEAMNEILLIMLWVGAGGENLSNSTNMDLVEMLTEEILNDKHWHLALRPDASWRLKVDKPTNWFVDNTRGLYESAVEIRTQDVDSDDEKDADTVSRSQRVTILDAEFNVLHTCLALDVLGHCATHFGESFSRYIFRCLHKVLLKVASSNTMVYQAANFCLVSIQKALKLASISELIEAHTDYLSYHLNTILKRSPESHAAVDILTVLLQLSTRRALPHLENIFHTIYNECSKSQQSENVNAFLRVFNAFLKHVARWQMSSDVEVSSVPMQVEDTQDADLLQNWLDILERTNAFVEDESVNMENDTNAKSTTLTTDDVEMKDEEAADDVKSQLPRHIQMVKDITTQVLKFVGFVDQTHQILALECLIQAVPLLHDYEDELLPLVHLTWSPLVERFRNNDVVVLNRCFTLLNVLATHAKEFILKRSLDDVIPSLKDFLQKSAKNSVMETITAHTQEYKLQVILLEHFANLIESLQIDGKHLNDIAEIVTLYLAKEQPKELQELAIQFYLRLRLYEGPLAYMVVLKKAHISNYKDNAEKVLTNFRKSGSSSSSI</sequence>
<dbReference type="PANTHER" id="PTHR18460">
    <property type="entry name" value="TEL2 INTERACTING PROTEIN 1 TTI1 FAMILY MEMBER"/>
    <property type="match status" value="1"/>
</dbReference>
<dbReference type="InterPro" id="IPR057566">
    <property type="entry name" value="TPR_TTI1_N"/>
</dbReference>
<dbReference type="PANTHER" id="PTHR18460:SF3">
    <property type="entry name" value="TELO2-INTERACTING PROTEIN 1 HOMOLOG"/>
    <property type="match status" value="1"/>
</dbReference>
<dbReference type="AlphaFoldDB" id="A0A034VG64"/>
<dbReference type="Pfam" id="PF24181">
    <property type="entry name" value="TPR_TTI1_C"/>
    <property type="match status" value="1"/>
</dbReference>
<dbReference type="InterPro" id="IPR011989">
    <property type="entry name" value="ARM-like"/>
</dbReference>
<dbReference type="InterPro" id="IPR049362">
    <property type="entry name" value="TTI1_rpt"/>
</dbReference>
<dbReference type="Pfam" id="PF21547">
    <property type="entry name" value="TTI1"/>
    <property type="match status" value="1"/>
</dbReference>
<feature type="domain" description="TTI1 N-terminal TPR" evidence="1">
    <location>
        <begin position="10"/>
        <end position="291"/>
    </location>
</feature>
<dbReference type="Pfam" id="PF24176">
    <property type="entry name" value="TPR_TTI1_2nd"/>
    <property type="match status" value="1"/>
</dbReference>
<feature type="domain" description="TTI1 C-terminal TPR" evidence="2">
    <location>
        <begin position="702"/>
        <end position="967"/>
    </location>
</feature>
<gene>
    <name evidence="3" type="primary">TTI1</name>
</gene>
<dbReference type="Gene3D" id="1.25.10.10">
    <property type="entry name" value="Leucine-rich Repeat Variant"/>
    <property type="match status" value="1"/>
</dbReference>
<reference evidence="3" key="1">
    <citation type="journal article" date="2014" name="BMC Genomics">
        <title>Characterizing the developmental transcriptome of the oriental fruit fly, Bactrocera dorsalis (Diptera: Tephritidae) through comparative genomic analysis with Drosophila melanogaster utilizing modENCODE datasets.</title>
        <authorList>
            <person name="Geib S.M."/>
            <person name="Calla B."/>
            <person name="Hall B."/>
            <person name="Hou S."/>
            <person name="Manoukis N.C."/>
        </authorList>
    </citation>
    <scope>NUCLEOTIDE SEQUENCE</scope>
    <source>
        <strain evidence="3">Punador</strain>
    </source>
</reference>
<dbReference type="InterPro" id="IPR016024">
    <property type="entry name" value="ARM-type_fold"/>
</dbReference>
<dbReference type="SUPFAM" id="SSF48371">
    <property type="entry name" value="ARM repeat"/>
    <property type="match status" value="1"/>
</dbReference>
<dbReference type="Pfam" id="PF24173">
    <property type="entry name" value="TPR_TTI1_N"/>
    <property type="match status" value="1"/>
</dbReference>
<proteinExistence type="predicted"/>
<protein>
    <submittedName>
        <fullName evidence="3">TELO2-interacting protein 1-like protein</fullName>
    </submittedName>
</protein>
<name>A0A034VG64_BACDO</name>
<evidence type="ECO:0000259" key="1">
    <source>
        <dbReference type="Pfam" id="PF24173"/>
    </source>
</evidence>
<evidence type="ECO:0000259" key="2">
    <source>
        <dbReference type="Pfam" id="PF24181"/>
    </source>
</evidence>
<evidence type="ECO:0000313" key="3">
    <source>
        <dbReference type="EMBL" id="JAC41102.1"/>
    </source>
</evidence>
<accession>A0A034VG64</accession>
<dbReference type="InterPro" id="IPR057567">
    <property type="entry name" value="TPR_TTI1_C"/>
</dbReference>
<dbReference type="InterPro" id="IPR052587">
    <property type="entry name" value="TELO2-interacting_protein_1"/>
</dbReference>
<dbReference type="EMBL" id="GAKP01017850">
    <property type="protein sequence ID" value="JAC41102.1"/>
    <property type="molecule type" value="Transcribed_RNA"/>
</dbReference>
<organism evidence="3">
    <name type="scientific">Bactrocera dorsalis</name>
    <name type="common">Oriental fruit fly</name>
    <name type="synonym">Dacus dorsalis</name>
    <dbReference type="NCBI Taxonomy" id="27457"/>
    <lineage>
        <taxon>Eukaryota</taxon>
        <taxon>Metazoa</taxon>
        <taxon>Ecdysozoa</taxon>
        <taxon>Arthropoda</taxon>
        <taxon>Hexapoda</taxon>
        <taxon>Insecta</taxon>
        <taxon>Pterygota</taxon>
        <taxon>Neoptera</taxon>
        <taxon>Endopterygota</taxon>
        <taxon>Diptera</taxon>
        <taxon>Brachycera</taxon>
        <taxon>Muscomorpha</taxon>
        <taxon>Tephritoidea</taxon>
        <taxon>Tephritidae</taxon>
        <taxon>Bactrocera</taxon>
        <taxon>Bactrocera</taxon>
    </lineage>
</organism>